<dbReference type="Gene3D" id="3.10.310.30">
    <property type="match status" value="1"/>
</dbReference>
<dbReference type="EC" id="3.1.-.-" evidence="3"/>
<dbReference type="PANTHER" id="PTHR47618:SF1">
    <property type="entry name" value="BIFUNCTIONAL OLIGORIBONUCLEASE AND PAP PHOSPHATASE NRNA"/>
    <property type="match status" value="1"/>
</dbReference>
<feature type="domain" description="DHHA1" evidence="2">
    <location>
        <begin position="229"/>
        <end position="311"/>
    </location>
</feature>
<dbReference type="AlphaFoldDB" id="A0A9W4KXE3"/>
<dbReference type="GO" id="GO:0003676">
    <property type="term" value="F:nucleic acid binding"/>
    <property type="evidence" value="ECO:0007669"/>
    <property type="project" value="InterPro"/>
</dbReference>
<keyword evidence="3" id="KW-0378">Hydrolase</keyword>
<dbReference type="GO" id="GO:0016787">
    <property type="term" value="F:hydrolase activity"/>
    <property type="evidence" value="ECO:0007669"/>
    <property type="project" value="UniProtKB-KW"/>
</dbReference>
<dbReference type="InterPro" id="IPR001667">
    <property type="entry name" value="DDH_dom"/>
</dbReference>
<sequence>MDNKKTEIIEAIKKYQTIIIHRHINPDPDALGSQIGLKKLLKHSYPSKEVYAVGEEVDKLLFIGDMDVISDNKYKGALVIVCDTANTSRISDSRYTHGDMLIKIDHHPEYEQFGDFSWVDPSYSSASEMLVDLFLEFPEVFIMNKEAAKSFYTGILSDTGNFMNGNTTPRTLKMVSHLRTYNIHPERIHNLLNTKTKSSSRLQKDILMSFKVTDKGVAYFIITEDLLNMYGVDRVEASNLVNTLSSIKGNKIWAFFIEYPTEIRVRIRSRNIPISSIARQFNGGGHSFAAGATIHSWEEVDHVIEALNQVCPK</sequence>
<dbReference type="SUPFAM" id="SSF64182">
    <property type="entry name" value="DHH phosphoesterases"/>
    <property type="match status" value="1"/>
</dbReference>
<evidence type="ECO:0000259" key="2">
    <source>
        <dbReference type="Pfam" id="PF02272"/>
    </source>
</evidence>
<protein>
    <submittedName>
        <fullName evidence="3">Bifunctional oligoribonuclease and PAP phosphatase NrnA</fullName>
        <ecNumber evidence="3">3.1.-.-</ecNumber>
    </submittedName>
</protein>
<comment type="caution">
    <text evidence="3">The sequence shown here is derived from an EMBL/GenBank/DDBJ whole genome shotgun (WGS) entry which is preliminary data.</text>
</comment>
<reference evidence="3" key="1">
    <citation type="submission" date="2021-11" db="EMBL/GenBank/DDBJ databases">
        <authorList>
            <person name="Bulgarelli D."/>
        </authorList>
    </citation>
    <scope>NUCLEOTIDE SEQUENCE</scope>
    <source>
        <strain evidence="3">Bi133</strain>
    </source>
</reference>
<dbReference type="Pfam" id="PF01368">
    <property type="entry name" value="DHH"/>
    <property type="match status" value="1"/>
</dbReference>
<dbReference type="InterPro" id="IPR003156">
    <property type="entry name" value="DHHA1_dom"/>
</dbReference>
<feature type="domain" description="DDH" evidence="1">
    <location>
        <begin position="18"/>
        <end position="155"/>
    </location>
</feature>
<evidence type="ECO:0000313" key="4">
    <source>
        <dbReference type="Proteomes" id="UP000789326"/>
    </source>
</evidence>
<dbReference type="EMBL" id="CAKKMG010000015">
    <property type="protein sequence ID" value="CAH0191243.1"/>
    <property type="molecule type" value="Genomic_DNA"/>
</dbReference>
<evidence type="ECO:0000259" key="1">
    <source>
        <dbReference type="Pfam" id="PF01368"/>
    </source>
</evidence>
<dbReference type="InterPro" id="IPR051319">
    <property type="entry name" value="Oligoribo/pAp-PDE_c-di-AMP_PDE"/>
</dbReference>
<dbReference type="RefSeq" id="WP_230301518.1">
    <property type="nucleotide sequence ID" value="NZ_CAKKMG010000015.1"/>
</dbReference>
<dbReference type="Proteomes" id="UP000789326">
    <property type="component" value="Unassembled WGS sequence"/>
</dbReference>
<evidence type="ECO:0000313" key="3">
    <source>
        <dbReference type="EMBL" id="CAH0191243.1"/>
    </source>
</evidence>
<proteinExistence type="predicted"/>
<dbReference type="Gene3D" id="3.90.1640.10">
    <property type="entry name" value="inorganic pyrophosphatase (n-terminal core)"/>
    <property type="match status" value="1"/>
</dbReference>
<gene>
    <name evidence="3" type="primary">nrnA_1</name>
    <name evidence="3" type="ORF">SRABI133_01669</name>
</gene>
<dbReference type="Pfam" id="PF02272">
    <property type="entry name" value="DHHA1"/>
    <property type="match status" value="1"/>
</dbReference>
<accession>A0A9W4KXE3</accession>
<name>A0A9W4KXE3_9BACI</name>
<dbReference type="PANTHER" id="PTHR47618">
    <property type="entry name" value="BIFUNCTIONAL OLIGORIBONUCLEASE AND PAP PHOSPHATASE NRNA"/>
    <property type="match status" value="1"/>
</dbReference>
<dbReference type="InterPro" id="IPR038763">
    <property type="entry name" value="DHH_sf"/>
</dbReference>
<organism evidence="3 4">
    <name type="scientific">Peribacillus simplex</name>
    <dbReference type="NCBI Taxonomy" id="1478"/>
    <lineage>
        <taxon>Bacteria</taxon>
        <taxon>Bacillati</taxon>
        <taxon>Bacillota</taxon>
        <taxon>Bacilli</taxon>
        <taxon>Bacillales</taxon>
        <taxon>Bacillaceae</taxon>
        <taxon>Peribacillus</taxon>
    </lineage>
</organism>